<dbReference type="InterPro" id="IPR005135">
    <property type="entry name" value="Endo/exonuclease/phosphatase"/>
</dbReference>
<keyword evidence="1" id="KW-1133">Transmembrane helix</keyword>
<reference evidence="3" key="1">
    <citation type="submission" date="2022-10" db="EMBL/GenBank/DDBJ databases">
        <title>Genome sequence of Actinomyces israelii ATCC 10048.</title>
        <authorList>
            <person name="Watt R.M."/>
            <person name="Tong W.M."/>
        </authorList>
    </citation>
    <scope>NUCLEOTIDE SEQUENCE</scope>
    <source>
        <strain evidence="3">ATCC 10048</strain>
    </source>
</reference>
<keyword evidence="3" id="KW-0378">Hydrolase</keyword>
<comment type="caution">
    <text evidence="3">The sequence shown here is derived from an EMBL/GenBank/DDBJ whole genome shotgun (WGS) entry which is preliminary data.</text>
</comment>
<dbReference type="PANTHER" id="PTHR12121:SF36">
    <property type="entry name" value="ENDONUCLEASE_EXONUCLEASE_PHOSPHATASE DOMAIN-CONTAINING PROTEIN"/>
    <property type="match status" value="1"/>
</dbReference>
<keyword evidence="1" id="KW-0812">Transmembrane</keyword>
<dbReference type="InterPro" id="IPR036691">
    <property type="entry name" value="Endo/exonu/phosph_ase_sf"/>
</dbReference>
<keyword evidence="1" id="KW-0472">Membrane</keyword>
<dbReference type="PANTHER" id="PTHR12121">
    <property type="entry name" value="CARBON CATABOLITE REPRESSOR PROTEIN 4"/>
    <property type="match status" value="1"/>
</dbReference>
<keyword evidence="3" id="KW-0255">Endonuclease</keyword>
<keyword evidence="3" id="KW-0540">Nuclease</keyword>
<accession>A0ABT4ICK3</accession>
<proteinExistence type="predicted"/>
<gene>
    <name evidence="3" type="ORF">OHJ16_14635</name>
</gene>
<dbReference type="Gene3D" id="3.60.10.10">
    <property type="entry name" value="Endonuclease/exonuclease/phosphatase"/>
    <property type="match status" value="1"/>
</dbReference>
<name>A0ABT4ICK3_9ACTO</name>
<organism evidence="3 4">
    <name type="scientific">Actinomyces israelii</name>
    <dbReference type="NCBI Taxonomy" id="1659"/>
    <lineage>
        <taxon>Bacteria</taxon>
        <taxon>Bacillati</taxon>
        <taxon>Actinomycetota</taxon>
        <taxon>Actinomycetes</taxon>
        <taxon>Actinomycetales</taxon>
        <taxon>Actinomycetaceae</taxon>
        <taxon>Actinomyces</taxon>
    </lineage>
</organism>
<sequence>MVEICRRCAVLALMVIVVVGGLGGGPAARAEDEGGAGEDIKAGSFNILTYRDKNNVSPTSWHEPDNRSKMIPEIIRDNDWDVVGLQEVGTAFARDDGSMTPSQIEDLRDSANLSAYDFAATDREGCNFSLWDAKPKNWTQPIAYKRDKFEPVAQGCFVMSETPNDFSASSFGWPRNVASWLRLRSRATGEELYMFNAHVAANIGPMGGGGKKVSQKRYRNHQVDQARALLSQIRSINAERLPMILTGDFNSTLETTPVSAAKTVVDSGMFVDAYSSAETVLADGGTWNGLVEGDKHDKIDHIFVGDEIAPTVSSYAVVPTMRKDADGTLHFASDHNAVSAQVILRWPQPSAPDPQGADQGPAVVVPSGAAGGYAHGWLGAISLIGALAVVAQVLFVKKSVGKGRHQR</sequence>
<evidence type="ECO:0000313" key="3">
    <source>
        <dbReference type="EMBL" id="MCZ0859276.1"/>
    </source>
</evidence>
<dbReference type="RefSeq" id="WP_268918522.1">
    <property type="nucleotide sequence ID" value="NZ_JAPTMY010000045.1"/>
</dbReference>
<dbReference type="Proteomes" id="UP001072034">
    <property type="component" value="Unassembled WGS sequence"/>
</dbReference>
<protein>
    <submittedName>
        <fullName evidence="3">Endonuclease/exonuclease/phosphatase family protein</fullName>
    </submittedName>
</protein>
<feature type="domain" description="Endonuclease/exonuclease/phosphatase" evidence="2">
    <location>
        <begin position="65"/>
        <end position="335"/>
    </location>
</feature>
<feature type="transmembrane region" description="Helical" evidence="1">
    <location>
        <begin position="376"/>
        <end position="396"/>
    </location>
</feature>
<dbReference type="EMBL" id="JAPTMY010000045">
    <property type="protein sequence ID" value="MCZ0859276.1"/>
    <property type="molecule type" value="Genomic_DNA"/>
</dbReference>
<evidence type="ECO:0000313" key="4">
    <source>
        <dbReference type="Proteomes" id="UP001072034"/>
    </source>
</evidence>
<dbReference type="GO" id="GO:0004519">
    <property type="term" value="F:endonuclease activity"/>
    <property type="evidence" value="ECO:0007669"/>
    <property type="project" value="UniProtKB-KW"/>
</dbReference>
<keyword evidence="4" id="KW-1185">Reference proteome</keyword>
<dbReference type="Pfam" id="PF03372">
    <property type="entry name" value="Exo_endo_phos"/>
    <property type="match status" value="1"/>
</dbReference>
<dbReference type="InterPro" id="IPR050410">
    <property type="entry name" value="CCR4/nocturin_mRNA_transcr"/>
</dbReference>
<evidence type="ECO:0000256" key="1">
    <source>
        <dbReference type="SAM" id="Phobius"/>
    </source>
</evidence>
<evidence type="ECO:0000259" key="2">
    <source>
        <dbReference type="Pfam" id="PF03372"/>
    </source>
</evidence>
<dbReference type="SUPFAM" id="SSF56219">
    <property type="entry name" value="DNase I-like"/>
    <property type="match status" value="1"/>
</dbReference>